<proteinExistence type="predicted"/>
<dbReference type="Proteomes" id="UP000316621">
    <property type="component" value="Chromosome 8"/>
</dbReference>
<dbReference type="Gramene" id="RZC75674">
    <property type="protein sequence ID" value="RZC75674"/>
    <property type="gene ID" value="C5167_051146"/>
</dbReference>
<reference evidence="1 2" key="1">
    <citation type="journal article" date="2018" name="Science">
        <title>The opium poppy genome and morphinan production.</title>
        <authorList>
            <person name="Guo L."/>
            <person name="Winzer T."/>
            <person name="Yang X."/>
            <person name="Li Y."/>
            <person name="Ning Z."/>
            <person name="He Z."/>
            <person name="Teodor R."/>
            <person name="Lu Y."/>
            <person name="Bowser T.A."/>
            <person name="Graham I.A."/>
            <person name="Ye K."/>
        </authorList>
    </citation>
    <scope>NUCLEOTIDE SEQUENCE [LARGE SCALE GENOMIC DNA]</scope>
    <source>
        <strain evidence="2">cv. HN1</strain>
        <tissue evidence="1">Leaves</tissue>
    </source>
</reference>
<dbReference type="AlphaFoldDB" id="A0A4Y7KQN7"/>
<accession>A0A4Y7KQN7</accession>
<name>A0A4Y7KQN7_PAPSO</name>
<evidence type="ECO:0000313" key="2">
    <source>
        <dbReference type="Proteomes" id="UP000316621"/>
    </source>
</evidence>
<gene>
    <name evidence="1" type="ORF">C5167_051146</name>
</gene>
<evidence type="ECO:0000313" key="1">
    <source>
        <dbReference type="EMBL" id="RZC75674.1"/>
    </source>
</evidence>
<protein>
    <submittedName>
        <fullName evidence="1">Uncharacterized protein</fullName>
    </submittedName>
</protein>
<keyword evidence="2" id="KW-1185">Reference proteome</keyword>
<organism evidence="1 2">
    <name type="scientific">Papaver somniferum</name>
    <name type="common">Opium poppy</name>
    <dbReference type="NCBI Taxonomy" id="3469"/>
    <lineage>
        <taxon>Eukaryota</taxon>
        <taxon>Viridiplantae</taxon>
        <taxon>Streptophyta</taxon>
        <taxon>Embryophyta</taxon>
        <taxon>Tracheophyta</taxon>
        <taxon>Spermatophyta</taxon>
        <taxon>Magnoliopsida</taxon>
        <taxon>Ranunculales</taxon>
        <taxon>Papaveraceae</taxon>
        <taxon>Papaveroideae</taxon>
        <taxon>Papaver</taxon>
    </lineage>
</organism>
<sequence>MEERYIACMLTRSSPKREETSFPIEANTRLYDCSVWYLIRHYSKDQEMKKYTSEIMLSDKYVNVLYGRCLFFSRSKWSIS</sequence>
<dbReference type="EMBL" id="CM010722">
    <property type="protein sequence ID" value="RZC75674.1"/>
    <property type="molecule type" value="Genomic_DNA"/>
</dbReference>